<reference evidence="2" key="1">
    <citation type="journal article" date="2019" name="Int. J. Syst. Evol. Microbiol.">
        <title>The Global Catalogue of Microorganisms (GCM) 10K type strain sequencing project: providing services to taxonomists for standard genome sequencing and annotation.</title>
        <authorList>
            <consortium name="The Broad Institute Genomics Platform"/>
            <consortium name="The Broad Institute Genome Sequencing Center for Infectious Disease"/>
            <person name="Wu L."/>
            <person name="Ma J."/>
        </authorList>
    </citation>
    <scope>NUCLEOTIDE SEQUENCE [LARGE SCALE GENOMIC DNA]</scope>
    <source>
        <strain evidence="2">NBRC 108755</strain>
    </source>
</reference>
<comment type="caution">
    <text evidence="1">The sequence shown here is derived from an EMBL/GenBank/DDBJ whole genome shotgun (WGS) entry which is preliminary data.</text>
</comment>
<keyword evidence="2" id="KW-1185">Reference proteome</keyword>
<gene>
    <name evidence="1" type="ORF">GCM10025869_15460</name>
</gene>
<dbReference type="EMBL" id="BSVA01000001">
    <property type="protein sequence ID" value="GMA91017.1"/>
    <property type="molecule type" value="Genomic_DNA"/>
</dbReference>
<evidence type="ECO:0000313" key="2">
    <source>
        <dbReference type="Proteomes" id="UP001157069"/>
    </source>
</evidence>
<name>A0ABQ6JRT3_9MICO</name>
<sequence>MLEAYRDDLASHGFAPAPRAAADWWHEPLFCGWGAQCARAAHRLHHDDPDAATGALMSVEDDVATVRAAPDFARQEVYDAFLARLDAHAVDPGTIVIDDRWQAAYGTGEVDTEKWPDLRGWIDAQHAAGRKVLLWWKAWDAEGIPAEECVRNAVGDPVTVDAGHPGYRARLAGIVRHLLGPDGLDADGFKIDFTQRGPSGASLTGTDGVWGIAAVHLLLETIATAARETKPDALLVAHAVHPSFGDVCDMVRLNDVTERDVHREPVPVTDQLELRHGIASRVLPDHLIDTDQWPMPDRASWLAYIAAQPRYGVPALYYVEAIDNSGERIQGADLDAVAASWQAYREARA</sequence>
<accession>A0ABQ6JRT3</accession>
<protein>
    <submittedName>
        <fullName evidence="1">Uncharacterized protein</fullName>
    </submittedName>
</protein>
<dbReference type="Proteomes" id="UP001157069">
    <property type="component" value="Unassembled WGS sequence"/>
</dbReference>
<dbReference type="Gene3D" id="3.20.20.80">
    <property type="entry name" value="Glycosidases"/>
    <property type="match status" value="1"/>
</dbReference>
<dbReference type="SUPFAM" id="SSF51445">
    <property type="entry name" value="(Trans)glycosidases"/>
    <property type="match status" value="2"/>
</dbReference>
<proteinExistence type="predicted"/>
<organism evidence="1 2">
    <name type="scientific">Homoserinibacter gongjuensis</name>
    <dbReference type="NCBI Taxonomy" id="1162968"/>
    <lineage>
        <taxon>Bacteria</taxon>
        <taxon>Bacillati</taxon>
        <taxon>Actinomycetota</taxon>
        <taxon>Actinomycetes</taxon>
        <taxon>Micrococcales</taxon>
        <taxon>Microbacteriaceae</taxon>
        <taxon>Homoserinibacter</taxon>
    </lineage>
</organism>
<evidence type="ECO:0000313" key="1">
    <source>
        <dbReference type="EMBL" id="GMA91017.1"/>
    </source>
</evidence>
<dbReference type="InterPro" id="IPR017853">
    <property type="entry name" value="GH"/>
</dbReference>